<dbReference type="PANTHER" id="PTHR42052">
    <property type="entry name" value="ABM DOMAIN-CONTAINING PROTEIN"/>
    <property type="match status" value="1"/>
</dbReference>
<keyword evidence="2" id="KW-1185">Reference proteome</keyword>
<dbReference type="PANTHER" id="PTHR42052:SF1">
    <property type="entry name" value="ABM DOMAIN-CONTAINING PROTEIN"/>
    <property type="match status" value="1"/>
</dbReference>
<proteinExistence type="predicted"/>
<dbReference type="EMBL" id="LKEA01000059">
    <property type="protein sequence ID" value="ROV90923.1"/>
    <property type="molecule type" value="Genomic_DNA"/>
</dbReference>
<organism evidence="1 2">
    <name type="scientific">Cytospora schulzeri</name>
    <dbReference type="NCBI Taxonomy" id="448051"/>
    <lineage>
        <taxon>Eukaryota</taxon>
        <taxon>Fungi</taxon>
        <taxon>Dikarya</taxon>
        <taxon>Ascomycota</taxon>
        <taxon>Pezizomycotina</taxon>
        <taxon>Sordariomycetes</taxon>
        <taxon>Sordariomycetidae</taxon>
        <taxon>Diaporthales</taxon>
        <taxon>Cytosporaceae</taxon>
        <taxon>Cytospora</taxon>
    </lineage>
</organism>
<evidence type="ECO:0008006" key="3">
    <source>
        <dbReference type="Google" id="ProtNLM"/>
    </source>
</evidence>
<dbReference type="AlphaFoldDB" id="A0A423VJ19"/>
<accession>A0A423VJ19</accession>
<dbReference type="Gene3D" id="3.30.70.100">
    <property type="match status" value="1"/>
</dbReference>
<protein>
    <recommendedName>
        <fullName evidence="3">ABM domain-containing protein</fullName>
    </recommendedName>
</protein>
<gene>
    <name evidence="1" type="ORF">VMCG_09964</name>
</gene>
<sequence length="211" mass="24376">MSVTELAILRLAPGVNILDAGFRAKILRSKQVMETALGIPGRRFVYYQDAEDPMVLYLLGDWQSTDEHWNEFIPSPENQELLELLKHDLDVPSIEMYHVDIPAAKVPTGANVISIGWHKVRQNDKVAFETTFWECKKSLDEDARRDMKPAGGWRVEKAVGQQETEEFVLFCGRESVDEQLGFSTRRFPKDYGRIREFVQEYDIKHGNRIVF</sequence>
<name>A0A423VJ19_9PEZI</name>
<evidence type="ECO:0000313" key="1">
    <source>
        <dbReference type="EMBL" id="ROV90923.1"/>
    </source>
</evidence>
<dbReference type="Proteomes" id="UP000283895">
    <property type="component" value="Unassembled WGS sequence"/>
</dbReference>
<comment type="caution">
    <text evidence="1">The sequence shown here is derived from an EMBL/GenBank/DDBJ whole genome shotgun (WGS) entry which is preliminary data.</text>
</comment>
<dbReference type="OrthoDB" id="3542212at2759"/>
<evidence type="ECO:0000313" key="2">
    <source>
        <dbReference type="Proteomes" id="UP000283895"/>
    </source>
</evidence>
<reference evidence="1 2" key="1">
    <citation type="submission" date="2015-09" db="EMBL/GenBank/DDBJ databases">
        <title>Host preference determinants of Valsa canker pathogens revealed by comparative genomics.</title>
        <authorList>
            <person name="Yin Z."/>
            <person name="Huang L."/>
        </authorList>
    </citation>
    <scope>NUCLEOTIDE SEQUENCE [LARGE SCALE GENOMIC DNA]</scope>
    <source>
        <strain evidence="1 2">03-1</strain>
    </source>
</reference>